<protein>
    <submittedName>
        <fullName evidence="2">Uncharacterized protein</fullName>
    </submittedName>
</protein>
<feature type="transmembrane region" description="Helical" evidence="1">
    <location>
        <begin position="29"/>
        <end position="49"/>
    </location>
</feature>
<evidence type="ECO:0000313" key="2">
    <source>
        <dbReference type="EMBL" id="KKK53205.1"/>
    </source>
</evidence>
<dbReference type="AlphaFoldDB" id="A0A0F8WXM9"/>
<name>A0A0F8WXM9_9ZZZZ</name>
<keyword evidence="1" id="KW-0812">Transmembrane</keyword>
<keyword evidence="1" id="KW-1133">Transmembrane helix</keyword>
<evidence type="ECO:0000256" key="1">
    <source>
        <dbReference type="SAM" id="Phobius"/>
    </source>
</evidence>
<proteinExistence type="predicted"/>
<reference evidence="2" key="1">
    <citation type="journal article" date="2015" name="Nature">
        <title>Complex archaea that bridge the gap between prokaryotes and eukaryotes.</title>
        <authorList>
            <person name="Spang A."/>
            <person name="Saw J.H."/>
            <person name="Jorgensen S.L."/>
            <person name="Zaremba-Niedzwiedzka K."/>
            <person name="Martijn J."/>
            <person name="Lind A.E."/>
            <person name="van Eijk R."/>
            <person name="Schleper C."/>
            <person name="Guy L."/>
            <person name="Ettema T.J."/>
        </authorList>
    </citation>
    <scope>NUCLEOTIDE SEQUENCE</scope>
</reference>
<comment type="caution">
    <text evidence="2">The sequence shown here is derived from an EMBL/GenBank/DDBJ whole genome shotgun (WGS) entry which is preliminary data.</text>
</comment>
<accession>A0A0F8WXM9</accession>
<keyword evidence="1" id="KW-0472">Membrane</keyword>
<organism evidence="2">
    <name type="scientific">marine sediment metagenome</name>
    <dbReference type="NCBI Taxonomy" id="412755"/>
    <lineage>
        <taxon>unclassified sequences</taxon>
        <taxon>metagenomes</taxon>
        <taxon>ecological metagenomes</taxon>
    </lineage>
</organism>
<sequence>MNDDLFLRGDEHMGCAIVWPLEDKPSRRLFLFEVDFVLLVLWSVAVGVIKRAV</sequence>
<dbReference type="EMBL" id="LAZR01066622">
    <property type="protein sequence ID" value="KKK53205.1"/>
    <property type="molecule type" value="Genomic_DNA"/>
</dbReference>
<gene>
    <name evidence="2" type="ORF">LCGC14_3097110</name>
</gene>